<keyword evidence="2" id="KW-1185">Reference proteome</keyword>
<dbReference type="EMBL" id="JBHUKU010000025">
    <property type="protein sequence ID" value="MFD2464269.1"/>
    <property type="molecule type" value="Genomic_DNA"/>
</dbReference>
<sequence length="56" mass="6258">MTAELVQTATILTERLQHEFGALAAELNLGWRDAAARLLTEPHVLDRRFHILSTGC</sequence>
<evidence type="ECO:0000313" key="1">
    <source>
        <dbReference type="EMBL" id="MFD2464269.1"/>
    </source>
</evidence>
<gene>
    <name evidence="1" type="ORF">ACFSYJ_37015</name>
</gene>
<organism evidence="1 2">
    <name type="scientific">Amycolatopsis samaneae</name>
    <dbReference type="NCBI Taxonomy" id="664691"/>
    <lineage>
        <taxon>Bacteria</taxon>
        <taxon>Bacillati</taxon>
        <taxon>Actinomycetota</taxon>
        <taxon>Actinomycetes</taxon>
        <taxon>Pseudonocardiales</taxon>
        <taxon>Pseudonocardiaceae</taxon>
        <taxon>Amycolatopsis</taxon>
    </lineage>
</organism>
<comment type="caution">
    <text evidence="1">The sequence shown here is derived from an EMBL/GenBank/DDBJ whole genome shotgun (WGS) entry which is preliminary data.</text>
</comment>
<proteinExistence type="predicted"/>
<name>A0ABW5GTV9_9PSEU</name>
<dbReference type="Proteomes" id="UP001597419">
    <property type="component" value="Unassembled WGS sequence"/>
</dbReference>
<evidence type="ECO:0000313" key="2">
    <source>
        <dbReference type="Proteomes" id="UP001597419"/>
    </source>
</evidence>
<dbReference type="RefSeq" id="WP_345404859.1">
    <property type="nucleotide sequence ID" value="NZ_BAABHG010000017.1"/>
</dbReference>
<accession>A0ABW5GTV9</accession>
<protein>
    <submittedName>
        <fullName evidence="1">Uncharacterized protein</fullName>
    </submittedName>
</protein>
<reference evidence="2" key="1">
    <citation type="journal article" date="2019" name="Int. J. Syst. Evol. Microbiol.">
        <title>The Global Catalogue of Microorganisms (GCM) 10K type strain sequencing project: providing services to taxonomists for standard genome sequencing and annotation.</title>
        <authorList>
            <consortium name="The Broad Institute Genomics Platform"/>
            <consortium name="The Broad Institute Genome Sequencing Center for Infectious Disease"/>
            <person name="Wu L."/>
            <person name="Ma J."/>
        </authorList>
    </citation>
    <scope>NUCLEOTIDE SEQUENCE [LARGE SCALE GENOMIC DNA]</scope>
    <source>
        <strain evidence="2">CGMCC 4.7643</strain>
    </source>
</reference>